<protein>
    <recommendedName>
        <fullName evidence="2">Chemotaxis phosphatase CheX-like domain-containing protein</fullName>
    </recommendedName>
</protein>
<accession>Q6AJU7</accession>
<dbReference type="EMBL" id="CR522870">
    <property type="protein sequence ID" value="CAG37379.1"/>
    <property type="molecule type" value="Genomic_DNA"/>
</dbReference>
<dbReference type="Gene3D" id="3.40.1550.10">
    <property type="entry name" value="CheC-like"/>
    <property type="match status" value="1"/>
</dbReference>
<dbReference type="RefSeq" id="WP_011189891.1">
    <property type="nucleotide sequence ID" value="NC_006138.1"/>
</dbReference>
<reference evidence="4" key="1">
    <citation type="journal article" date="2004" name="Environ. Microbiol.">
        <title>The genome of Desulfotalea psychrophila, a sulfate-reducing bacterium from permanently cold Arctic sediments.</title>
        <authorList>
            <person name="Rabus R."/>
            <person name="Ruepp A."/>
            <person name="Frickey T."/>
            <person name="Rattei T."/>
            <person name="Fartmann B."/>
            <person name="Stark M."/>
            <person name="Bauer M."/>
            <person name="Zibat A."/>
            <person name="Lombardot T."/>
            <person name="Becker I."/>
            <person name="Amann J."/>
            <person name="Gellner K."/>
            <person name="Teeling H."/>
            <person name="Leuschner W.D."/>
            <person name="Gloeckner F.-O."/>
            <person name="Lupas A.N."/>
            <person name="Amann R."/>
            <person name="Klenk H.-P."/>
        </authorList>
    </citation>
    <scope>NUCLEOTIDE SEQUENCE [LARGE SCALE GENOMIC DNA]</scope>
    <source>
        <strain evidence="4">DSM 12343 / LSv54</strain>
    </source>
</reference>
<keyword evidence="4" id="KW-1185">Reference proteome</keyword>
<dbReference type="SUPFAM" id="SSF103039">
    <property type="entry name" value="CheC-like"/>
    <property type="match status" value="1"/>
</dbReference>
<sequence length="150" mass="16080">MDLKGDIVSAVDAIFSSMVMMPVEPSDVALELEPLTKSISAMVGFAGARKGMIAVHMPQNVALAVTSSFIMMDVTEINEDVEDAIGELANMLGGQIKSVLAENGRDIELSIPTTISGQSYDFRSTGDNDRTVVYFKVDAGIFAIDCQLQK</sequence>
<dbReference type="CDD" id="cd17906">
    <property type="entry name" value="CheX"/>
    <property type="match status" value="1"/>
</dbReference>
<dbReference type="PANTHER" id="PTHR39452">
    <property type="entry name" value="CHEY-P PHOSPHATASE CHEX"/>
    <property type="match status" value="1"/>
</dbReference>
<proteinExistence type="predicted"/>
<dbReference type="Proteomes" id="UP000000602">
    <property type="component" value="Chromosome"/>
</dbReference>
<dbReference type="HOGENOM" id="CLU_116290_0_1_7"/>
<dbReference type="PANTHER" id="PTHR39452:SF1">
    <property type="entry name" value="CHEY-P PHOSPHATASE CHEX"/>
    <property type="match status" value="1"/>
</dbReference>
<dbReference type="STRING" id="177439.DP2650"/>
<dbReference type="AlphaFoldDB" id="Q6AJU7"/>
<keyword evidence="1" id="KW-0145">Chemotaxis</keyword>
<dbReference type="InterPro" id="IPR028051">
    <property type="entry name" value="CheX-like_dom"/>
</dbReference>
<name>Q6AJU7_DESPS</name>
<feature type="domain" description="Chemotaxis phosphatase CheX-like" evidence="2">
    <location>
        <begin position="39"/>
        <end position="136"/>
    </location>
</feature>
<organism evidence="3 4">
    <name type="scientific">Desulfotalea psychrophila (strain LSv54 / DSM 12343)</name>
    <dbReference type="NCBI Taxonomy" id="177439"/>
    <lineage>
        <taxon>Bacteria</taxon>
        <taxon>Pseudomonadati</taxon>
        <taxon>Thermodesulfobacteriota</taxon>
        <taxon>Desulfobulbia</taxon>
        <taxon>Desulfobulbales</taxon>
        <taxon>Desulfocapsaceae</taxon>
        <taxon>Desulfotalea</taxon>
    </lineage>
</organism>
<evidence type="ECO:0000259" key="2">
    <source>
        <dbReference type="Pfam" id="PF13690"/>
    </source>
</evidence>
<dbReference type="Pfam" id="PF13690">
    <property type="entry name" value="CheX"/>
    <property type="match status" value="1"/>
</dbReference>
<dbReference type="GO" id="GO:0006935">
    <property type="term" value="P:chemotaxis"/>
    <property type="evidence" value="ECO:0007669"/>
    <property type="project" value="UniProtKB-KW"/>
</dbReference>
<dbReference type="KEGG" id="dps:DP2650"/>
<evidence type="ECO:0000256" key="1">
    <source>
        <dbReference type="ARBA" id="ARBA00022500"/>
    </source>
</evidence>
<dbReference type="InterPro" id="IPR038756">
    <property type="entry name" value="CheX-like"/>
</dbReference>
<evidence type="ECO:0000313" key="4">
    <source>
        <dbReference type="Proteomes" id="UP000000602"/>
    </source>
</evidence>
<evidence type="ECO:0000313" key="3">
    <source>
        <dbReference type="EMBL" id="CAG37379.1"/>
    </source>
</evidence>
<gene>
    <name evidence="3" type="ordered locus">DP2650</name>
</gene>
<dbReference type="OrthoDB" id="9790435at2"/>
<dbReference type="eggNOG" id="COG1406">
    <property type="taxonomic scope" value="Bacteria"/>
</dbReference>
<dbReference type="InterPro" id="IPR028976">
    <property type="entry name" value="CheC-like_sf"/>
</dbReference>